<dbReference type="SUPFAM" id="SSF54285">
    <property type="entry name" value="MoaD/ThiS"/>
    <property type="match status" value="1"/>
</dbReference>
<gene>
    <name evidence="1" type="primary">thiS</name>
    <name evidence="1" type="ORF">CKO25_12985</name>
</gene>
<dbReference type="Proteomes" id="UP001138802">
    <property type="component" value="Unassembled WGS sequence"/>
</dbReference>
<dbReference type="RefSeq" id="WP_200388353.1">
    <property type="nucleotide sequence ID" value="NZ_NRSD01000013.1"/>
</dbReference>
<accession>A0A9X0WJA1</accession>
<dbReference type="PANTHER" id="PTHR34472">
    <property type="entry name" value="SULFUR CARRIER PROTEIN THIS"/>
    <property type="match status" value="1"/>
</dbReference>
<reference evidence="1 2" key="1">
    <citation type="journal article" date="2020" name="Microorganisms">
        <title>Osmotic Adaptation and Compatible Solute Biosynthesis of Phototrophic Bacteria as Revealed from Genome Analyses.</title>
        <authorList>
            <person name="Imhoff J.F."/>
            <person name="Rahn T."/>
            <person name="Kunzel S."/>
            <person name="Keller A."/>
            <person name="Neulinger S.C."/>
        </authorList>
    </citation>
    <scope>NUCLEOTIDE SEQUENCE [LARGE SCALE GENOMIC DNA]</scope>
    <source>
        <strain evidence="1 2">DSM 21303</strain>
    </source>
</reference>
<dbReference type="InterPro" id="IPR016155">
    <property type="entry name" value="Mopterin_synth/thiamin_S_b"/>
</dbReference>
<dbReference type="Gene3D" id="3.10.20.30">
    <property type="match status" value="1"/>
</dbReference>
<organism evidence="1 2">
    <name type="scientific">Thiocapsa imhoffii</name>
    <dbReference type="NCBI Taxonomy" id="382777"/>
    <lineage>
        <taxon>Bacteria</taxon>
        <taxon>Pseudomonadati</taxon>
        <taxon>Pseudomonadota</taxon>
        <taxon>Gammaproteobacteria</taxon>
        <taxon>Chromatiales</taxon>
        <taxon>Chromatiaceae</taxon>
        <taxon>Thiocapsa</taxon>
    </lineage>
</organism>
<proteinExistence type="predicted"/>
<dbReference type="PANTHER" id="PTHR34472:SF1">
    <property type="entry name" value="SULFUR CARRIER PROTEIN THIS"/>
    <property type="match status" value="1"/>
</dbReference>
<name>A0A9X0WJA1_9GAMM</name>
<protein>
    <submittedName>
        <fullName evidence="1">Thiamine biosynthesis protein ThiS</fullName>
    </submittedName>
</protein>
<evidence type="ECO:0000313" key="2">
    <source>
        <dbReference type="Proteomes" id="UP001138802"/>
    </source>
</evidence>
<dbReference type="EMBL" id="NRSD01000013">
    <property type="protein sequence ID" value="MBK1645540.1"/>
    <property type="molecule type" value="Genomic_DNA"/>
</dbReference>
<dbReference type="InterPro" id="IPR003749">
    <property type="entry name" value="ThiS/MoaD-like"/>
</dbReference>
<dbReference type="Pfam" id="PF02597">
    <property type="entry name" value="ThiS"/>
    <property type="match status" value="1"/>
</dbReference>
<evidence type="ECO:0000313" key="1">
    <source>
        <dbReference type="EMBL" id="MBK1645540.1"/>
    </source>
</evidence>
<comment type="caution">
    <text evidence="1">The sequence shown here is derived from an EMBL/GenBank/DDBJ whole genome shotgun (WGS) entry which is preliminary data.</text>
</comment>
<dbReference type="CDD" id="cd00565">
    <property type="entry name" value="Ubl_ThiS"/>
    <property type="match status" value="1"/>
</dbReference>
<dbReference type="NCBIfam" id="TIGR01683">
    <property type="entry name" value="thiS"/>
    <property type="match status" value="1"/>
</dbReference>
<sequence>MKIHLNGTPTDVADAVTLAELIHALDLGNRRLAIEVNTELVPRSRFDQHRLAPDDRVEIIHAVGGG</sequence>
<dbReference type="InterPro" id="IPR012675">
    <property type="entry name" value="Beta-grasp_dom_sf"/>
</dbReference>
<dbReference type="AlphaFoldDB" id="A0A9X0WJA1"/>
<keyword evidence="2" id="KW-1185">Reference proteome</keyword>
<dbReference type="InterPro" id="IPR010035">
    <property type="entry name" value="Thi_S"/>
</dbReference>